<feature type="region of interest" description="Disordered" evidence="1">
    <location>
        <begin position="67"/>
        <end position="89"/>
    </location>
</feature>
<dbReference type="Proteomes" id="UP001166286">
    <property type="component" value="Unassembled WGS sequence"/>
</dbReference>
<organism evidence="2 3">
    <name type="scientific">Cladonia borealis</name>
    <dbReference type="NCBI Taxonomy" id="184061"/>
    <lineage>
        <taxon>Eukaryota</taxon>
        <taxon>Fungi</taxon>
        <taxon>Dikarya</taxon>
        <taxon>Ascomycota</taxon>
        <taxon>Pezizomycotina</taxon>
        <taxon>Lecanoromycetes</taxon>
        <taxon>OSLEUM clade</taxon>
        <taxon>Lecanoromycetidae</taxon>
        <taxon>Lecanorales</taxon>
        <taxon>Lecanorineae</taxon>
        <taxon>Cladoniaceae</taxon>
        <taxon>Cladonia</taxon>
    </lineage>
</organism>
<feature type="compositionally biased region" description="Low complexity" evidence="1">
    <location>
        <begin position="69"/>
        <end position="81"/>
    </location>
</feature>
<evidence type="ECO:0000313" key="2">
    <source>
        <dbReference type="EMBL" id="KAK0507456.1"/>
    </source>
</evidence>
<feature type="region of interest" description="Disordered" evidence="1">
    <location>
        <begin position="409"/>
        <end position="428"/>
    </location>
</feature>
<feature type="region of interest" description="Disordered" evidence="1">
    <location>
        <begin position="197"/>
        <end position="222"/>
    </location>
</feature>
<protein>
    <submittedName>
        <fullName evidence="2">Uncharacterized protein</fullName>
    </submittedName>
</protein>
<reference evidence="2" key="1">
    <citation type="submission" date="2023-03" db="EMBL/GenBank/DDBJ databases">
        <title>Complete genome of Cladonia borealis.</title>
        <authorList>
            <person name="Park H."/>
        </authorList>
    </citation>
    <scope>NUCLEOTIDE SEQUENCE</scope>
    <source>
        <strain evidence="2">ANT050790</strain>
    </source>
</reference>
<dbReference type="AlphaFoldDB" id="A0AA39QT80"/>
<name>A0AA39QT80_9LECA</name>
<comment type="caution">
    <text evidence="2">The sequence shown here is derived from an EMBL/GenBank/DDBJ whole genome shotgun (WGS) entry which is preliminary data.</text>
</comment>
<evidence type="ECO:0000256" key="1">
    <source>
        <dbReference type="SAM" id="MobiDB-lite"/>
    </source>
</evidence>
<evidence type="ECO:0000313" key="3">
    <source>
        <dbReference type="Proteomes" id="UP001166286"/>
    </source>
</evidence>
<keyword evidence="3" id="KW-1185">Reference proteome</keyword>
<dbReference type="EMBL" id="JAFEKC020000023">
    <property type="protein sequence ID" value="KAK0507456.1"/>
    <property type="molecule type" value="Genomic_DNA"/>
</dbReference>
<sequence length="512" mass="56576">MERYCFELVNSTWLASPISCCFPQRLQDQPEKPEPAAPGIIVDSTTEVCSVQPDLQPPLLYELKGERASSQTSCRPSSPSTALPITAPHRHSTWLGGSRSLASRPKSMSGISFTKRRNTSRRPTIGAPSDFRKVQSGRISPLRRTPSFRPLQLSIYLPGNELPELPIFWKDDDIDEEDEEELGLARPTKALIKSKSDPMLLRHPSSSYSIPRKPVASRSSSVDATSRFSMSSCFTFNTVNDTSTHLRSRSTDRLRSGSIERRQSVATTQEFIDALDCHFPRPPAPAAMRSSSNTPEPSFTIYRKASEQSLRLRTHIEERQSLEKRLPDLLEEVSPVSPVLDGKLPGLSPILDCDDFESVDSPHPENSSDEKHWFKASVHAVPIKHEARSSSGSSTLLNPPTRLLDALRADNETPDPVPSVTTSISSNAQSSIRNRFSQWLLKALPTAPTPQPINQERRASTPLSLYSVTTTEKARSAHTKQSSLSSSHWTRGSLDVEKALAPPVPDVVGVAF</sequence>
<accession>A0AA39QT80</accession>
<feature type="compositionally biased region" description="Polar residues" evidence="1">
    <location>
        <begin position="419"/>
        <end position="428"/>
    </location>
</feature>
<feature type="region of interest" description="Disordered" evidence="1">
    <location>
        <begin position="278"/>
        <end position="298"/>
    </location>
</feature>
<gene>
    <name evidence="2" type="ORF">JMJ35_009979</name>
</gene>
<proteinExistence type="predicted"/>